<accession>A0A327YVW6</accession>
<dbReference type="AlphaFoldDB" id="A0A327YVW6"/>
<evidence type="ECO:0000256" key="1">
    <source>
        <dbReference type="SAM" id="MobiDB-lite"/>
    </source>
</evidence>
<feature type="compositionally biased region" description="Polar residues" evidence="1">
    <location>
        <begin position="351"/>
        <end position="362"/>
    </location>
</feature>
<name>A0A327YVW6_9ACTN</name>
<gene>
    <name evidence="2" type="ORF">B0I29_13511</name>
</gene>
<dbReference type="Proteomes" id="UP000249341">
    <property type="component" value="Unassembled WGS sequence"/>
</dbReference>
<keyword evidence="3" id="KW-1185">Reference proteome</keyword>
<sequence length="430" mass="47716">MNLATLTTCAICRHALTKHRDRENVVFRHPVADHSHEAVPVEAGPGEPVFDRCHTCTGASPVWAYQTGVIGIAAIGGDIQTYNDRWHVCYRCSQFLEAGDVDALTAHCAGLMHWPPGSDQYTILNTLHQGIVLSSEGRTLLTTTDWTPARLTAEMLPKIRDRFTGLLRGPSDLPEPINGRGHRNNLADELDRTVMYWINHEFADVVSAVNSDQPVARITDNLMPSKSGLIAWPEPVGANRDLAAVSWTPLADGWQILGYRSIGAATDQDLMEKFRHEIGWLVPIHAEHVTQRAAIDGNHPLSPLVTTWLLIKQQIAEAVPARLPNGITKAYRRHNRPAPEVRTVRIKPRNTSRSTDQTSSGNAPARAKPDHRFWVSGHERMQAHGQGRSLRTKIDIEPFLKGDEDLPIKLSTTVRILGSRTFGEDAAKHE</sequence>
<feature type="region of interest" description="Disordered" evidence="1">
    <location>
        <begin position="345"/>
        <end position="369"/>
    </location>
</feature>
<dbReference type="OrthoDB" id="3360929at2"/>
<organism evidence="2 3">
    <name type="scientific">Actinoplanes lutulentus</name>
    <dbReference type="NCBI Taxonomy" id="1287878"/>
    <lineage>
        <taxon>Bacteria</taxon>
        <taxon>Bacillati</taxon>
        <taxon>Actinomycetota</taxon>
        <taxon>Actinomycetes</taxon>
        <taxon>Micromonosporales</taxon>
        <taxon>Micromonosporaceae</taxon>
        <taxon>Actinoplanes</taxon>
    </lineage>
</organism>
<comment type="caution">
    <text evidence="2">The sequence shown here is derived from an EMBL/GenBank/DDBJ whole genome shotgun (WGS) entry which is preliminary data.</text>
</comment>
<dbReference type="RefSeq" id="WP_111655198.1">
    <property type="nucleotide sequence ID" value="NZ_JACHWI010000001.1"/>
</dbReference>
<reference evidence="2 3" key="1">
    <citation type="submission" date="2018-06" db="EMBL/GenBank/DDBJ databases">
        <title>Genomic Encyclopedia of Type Strains, Phase III (KMG-III): the genomes of soil and plant-associated and newly described type strains.</title>
        <authorList>
            <person name="Whitman W."/>
        </authorList>
    </citation>
    <scope>NUCLEOTIDE SEQUENCE [LARGE SCALE GENOMIC DNA]</scope>
    <source>
        <strain evidence="2 3">CGMCC 4.7090</strain>
    </source>
</reference>
<dbReference type="EMBL" id="QLMJ01000035">
    <property type="protein sequence ID" value="RAK24805.1"/>
    <property type="molecule type" value="Genomic_DNA"/>
</dbReference>
<evidence type="ECO:0000313" key="3">
    <source>
        <dbReference type="Proteomes" id="UP000249341"/>
    </source>
</evidence>
<evidence type="ECO:0000313" key="2">
    <source>
        <dbReference type="EMBL" id="RAK24805.1"/>
    </source>
</evidence>
<proteinExistence type="predicted"/>
<protein>
    <submittedName>
        <fullName evidence="2">Uncharacterized protein</fullName>
    </submittedName>
</protein>